<dbReference type="Pfam" id="PF21730">
    <property type="entry name" value="Vma22_CCDC115"/>
    <property type="match status" value="1"/>
</dbReference>
<accession>A0A8J4FLG6</accession>
<feature type="compositionally biased region" description="Acidic residues" evidence="2">
    <location>
        <begin position="230"/>
        <end position="239"/>
    </location>
</feature>
<keyword evidence="4" id="KW-1185">Reference proteome</keyword>
<name>A0A8J4FLG6_9CHLO</name>
<organism evidence="3 4">
    <name type="scientific">Volvox reticuliferus</name>
    <dbReference type="NCBI Taxonomy" id="1737510"/>
    <lineage>
        <taxon>Eukaryota</taxon>
        <taxon>Viridiplantae</taxon>
        <taxon>Chlorophyta</taxon>
        <taxon>core chlorophytes</taxon>
        <taxon>Chlorophyceae</taxon>
        <taxon>CS clade</taxon>
        <taxon>Chlamydomonadales</taxon>
        <taxon>Volvocaceae</taxon>
        <taxon>Volvox</taxon>
    </lineage>
</organism>
<reference evidence="3" key="1">
    <citation type="journal article" date="2021" name="Proc. Natl. Acad. Sci. U.S.A.">
        <title>Three genomes in the algal genus Volvox reveal the fate of a haploid sex-determining region after a transition to homothallism.</title>
        <authorList>
            <person name="Yamamoto K."/>
            <person name="Hamaji T."/>
            <person name="Kawai-Toyooka H."/>
            <person name="Matsuzaki R."/>
            <person name="Takahashi F."/>
            <person name="Nishimura Y."/>
            <person name="Kawachi M."/>
            <person name="Noguchi H."/>
            <person name="Minakuchi Y."/>
            <person name="Umen J.G."/>
            <person name="Toyoda A."/>
            <person name="Nozaki H."/>
        </authorList>
    </citation>
    <scope>NUCLEOTIDE SEQUENCE</scope>
    <source>
        <strain evidence="3">NIES-3786</strain>
    </source>
</reference>
<dbReference type="AlphaFoldDB" id="A0A8J4FLG6"/>
<gene>
    <name evidence="3" type="ORF">Vretifemale_9191</name>
</gene>
<dbReference type="EMBL" id="BNCP01000017">
    <property type="protein sequence ID" value="GIL79992.1"/>
    <property type="molecule type" value="Genomic_DNA"/>
</dbReference>
<dbReference type="GO" id="GO:0070072">
    <property type="term" value="P:vacuolar proton-transporting V-type ATPase complex assembly"/>
    <property type="evidence" value="ECO:0007669"/>
    <property type="project" value="InterPro"/>
</dbReference>
<proteinExistence type="predicted"/>
<comment type="caution">
    <text evidence="3">The sequence shown here is derived from an EMBL/GenBank/DDBJ whole genome shotgun (WGS) entry which is preliminary data.</text>
</comment>
<evidence type="ECO:0000313" key="3">
    <source>
        <dbReference type="EMBL" id="GIL79992.1"/>
    </source>
</evidence>
<dbReference type="GO" id="GO:0051082">
    <property type="term" value="F:unfolded protein binding"/>
    <property type="evidence" value="ECO:0007669"/>
    <property type="project" value="TreeGrafter"/>
</dbReference>
<protein>
    <recommendedName>
        <fullName evidence="1">Vacuolar ATPase assembly protein VMA22</fullName>
    </recommendedName>
</protein>
<dbReference type="PANTHER" id="PTHR31996">
    <property type="entry name" value="COILED-COIL DOMAIN-CONTAINING PROTEIN 115"/>
    <property type="match status" value="1"/>
</dbReference>
<evidence type="ECO:0000256" key="2">
    <source>
        <dbReference type="SAM" id="MobiDB-lite"/>
    </source>
</evidence>
<sequence length="367" mass="37880">MAAPKVTSSATELDAAEREFVETMDALQEYLQLQARLQDQLKKGLMNLARAKYSMGPIGQAQYDMEMQASVRVAIKSGDENGGSSGGGGGAVEGAGFRLCGMAAVLLGETEGECDPYPCPRVCVCVLNRTYLYIRTSSGWLAGLIRTSSGANAPCSGTRYSFEIRKSPNAATARRPSPPPAAAAATMDRAKAAAEATPAAAAAVAEARGSKNVADEVAAADSVVRLSDLDLLDDDDGSGEDGGLSGEGGKEEEDEKELKVANEFLRRMRLLLGSDGGDGGGDGGSEGGDVAEVEWIRRVRRGGRNGGGGSDPLHWFGVLVPPALKDAQSGFSAALETCLLLANTAQRMGPLYHATSSAGAAEEGAAT</sequence>
<dbReference type="Proteomes" id="UP000747110">
    <property type="component" value="Unassembled WGS sequence"/>
</dbReference>
<dbReference type="InterPro" id="IPR040357">
    <property type="entry name" value="Vma22/CCDC115"/>
</dbReference>
<evidence type="ECO:0000256" key="1">
    <source>
        <dbReference type="ARBA" id="ARBA00093634"/>
    </source>
</evidence>
<evidence type="ECO:0000313" key="4">
    <source>
        <dbReference type="Proteomes" id="UP000747110"/>
    </source>
</evidence>
<dbReference type="PANTHER" id="PTHR31996:SF2">
    <property type="entry name" value="COILED-COIL DOMAIN-CONTAINING PROTEIN 115"/>
    <property type="match status" value="1"/>
</dbReference>
<dbReference type="OrthoDB" id="408631at2759"/>
<feature type="region of interest" description="Disordered" evidence="2">
    <location>
        <begin position="230"/>
        <end position="257"/>
    </location>
</feature>